<dbReference type="EMBL" id="JACHHY010000007">
    <property type="protein sequence ID" value="MBB5018082.1"/>
    <property type="molecule type" value="Genomic_DNA"/>
</dbReference>
<evidence type="ECO:0000313" key="5">
    <source>
        <dbReference type="Proteomes" id="UP000575898"/>
    </source>
</evidence>
<reference evidence="4 5" key="1">
    <citation type="submission" date="2020-08" db="EMBL/GenBank/DDBJ databases">
        <title>Genomic Encyclopedia of Type Strains, Phase IV (KMG-IV): sequencing the most valuable type-strain genomes for metagenomic binning, comparative biology and taxonomic classification.</title>
        <authorList>
            <person name="Goeker M."/>
        </authorList>
    </citation>
    <scope>NUCLEOTIDE SEQUENCE [LARGE SCALE GENOMIC DNA]</scope>
    <source>
        <strain evidence="4 5">DSM 27165</strain>
    </source>
</reference>
<dbReference type="Pfam" id="PF01370">
    <property type="entry name" value="Epimerase"/>
    <property type="match status" value="1"/>
</dbReference>
<dbReference type="InterPro" id="IPR036291">
    <property type="entry name" value="NAD(P)-bd_dom_sf"/>
</dbReference>
<dbReference type="RefSeq" id="WP_184036838.1">
    <property type="nucleotide sequence ID" value="NZ_JACHHY010000007.1"/>
</dbReference>
<accession>A0A840MMW7</accession>
<dbReference type="Gene3D" id="3.40.50.720">
    <property type="entry name" value="NAD(P)-binding Rossmann-like Domain"/>
    <property type="match status" value="1"/>
</dbReference>
<dbReference type="AlphaFoldDB" id="A0A840MMW7"/>
<proteinExistence type="inferred from homology"/>
<name>A0A840MMW7_9PROT</name>
<protein>
    <submittedName>
        <fullName evidence="4">Nucleoside-diphosphate-sugar epimerase</fullName>
    </submittedName>
</protein>
<comment type="pathway">
    <text evidence="1">Bacterial outer membrane biogenesis; LPS O-antigen biosynthesis.</text>
</comment>
<gene>
    <name evidence="4" type="ORF">HNQ59_001367</name>
</gene>
<comment type="caution">
    <text evidence="4">The sequence shown here is derived from an EMBL/GenBank/DDBJ whole genome shotgun (WGS) entry which is preliminary data.</text>
</comment>
<organism evidence="4 5">
    <name type="scientific">Chitinivorax tropicus</name>
    <dbReference type="NCBI Taxonomy" id="714531"/>
    <lineage>
        <taxon>Bacteria</taxon>
        <taxon>Pseudomonadati</taxon>
        <taxon>Pseudomonadota</taxon>
        <taxon>Betaproteobacteria</taxon>
        <taxon>Chitinivorax</taxon>
    </lineage>
</organism>
<feature type="domain" description="NAD-dependent epimerase/dehydratase" evidence="3">
    <location>
        <begin position="3"/>
        <end position="221"/>
    </location>
</feature>
<evidence type="ECO:0000313" key="4">
    <source>
        <dbReference type="EMBL" id="MBB5018082.1"/>
    </source>
</evidence>
<evidence type="ECO:0000256" key="2">
    <source>
        <dbReference type="ARBA" id="ARBA00007637"/>
    </source>
</evidence>
<evidence type="ECO:0000259" key="3">
    <source>
        <dbReference type="Pfam" id="PF01370"/>
    </source>
</evidence>
<keyword evidence="5" id="KW-1185">Reference proteome</keyword>
<dbReference type="PANTHER" id="PTHR43000">
    <property type="entry name" value="DTDP-D-GLUCOSE 4,6-DEHYDRATASE-RELATED"/>
    <property type="match status" value="1"/>
</dbReference>
<sequence length="313" mass="33939">MNALITGARGFVAIALGKKLDEVGFKVIRSTRANARAGEIAVGEMDATTDWSQVLSRDIAIVIHTAAKVPDSSGQAESQAAYHLANTLGTLNLARQCAASGVKRFIFLSSIKVLGEGRDQPYCADDLADPTDAYAISKWKAEQGLMQIAAETDMEVVILRPPLVYGPGVKGNFLRLLQTVERRLPLPFGTICNRRSLIYVGNLIHAIQICMTHPAAAGKTYLLSDGDDVSTPELIRRISTAMGHSAHLMPIPVQWMKWAGSLLGKRAAVDRLIGSLAVDIAPIQRELGWSPPFSMAEGLAATAEWYRQREGKY</sequence>
<dbReference type="SUPFAM" id="SSF51735">
    <property type="entry name" value="NAD(P)-binding Rossmann-fold domains"/>
    <property type="match status" value="1"/>
</dbReference>
<dbReference type="InterPro" id="IPR001509">
    <property type="entry name" value="Epimerase_deHydtase"/>
</dbReference>
<dbReference type="Proteomes" id="UP000575898">
    <property type="component" value="Unassembled WGS sequence"/>
</dbReference>
<comment type="similarity">
    <text evidence="2">Belongs to the NAD(P)-dependent epimerase/dehydratase family.</text>
</comment>
<evidence type="ECO:0000256" key="1">
    <source>
        <dbReference type="ARBA" id="ARBA00005125"/>
    </source>
</evidence>